<evidence type="ECO:0000256" key="1">
    <source>
        <dbReference type="SAM" id="MobiDB-lite"/>
    </source>
</evidence>
<proteinExistence type="predicted"/>
<dbReference type="AlphaFoldDB" id="A0A5N8XNW9"/>
<evidence type="ECO:0000259" key="2">
    <source>
        <dbReference type="Pfam" id="PF11716"/>
    </source>
</evidence>
<dbReference type="RefSeq" id="WP_152774502.1">
    <property type="nucleotide sequence ID" value="NZ_VJZC01000266.1"/>
</dbReference>
<dbReference type="Proteomes" id="UP000400924">
    <property type="component" value="Unassembled WGS sequence"/>
</dbReference>
<feature type="domain" description="Mycothiol-dependent maleylpyruvate isomerase metal-binding" evidence="2">
    <location>
        <begin position="5"/>
        <end position="91"/>
    </location>
</feature>
<evidence type="ECO:0000313" key="4">
    <source>
        <dbReference type="Proteomes" id="UP000400924"/>
    </source>
</evidence>
<accession>A0A5N8XNW9</accession>
<feature type="compositionally biased region" description="Low complexity" evidence="1">
    <location>
        <begin position="118"/>
        <end position="133"/>
    </location>
</feature>
<dbReference type="EMBL" id="VJZC01000266">
    <property type="protein sequence ID" value="MPY61051.1"/>
    <property type="molecule type" value="Genomic_DNA"/>
</dbReference>
<organism evidence="3 4">
    <name type="scientific">Streptomyces spongiae</name>
    <dbReference type="NCBI Taxonomy" id="565072"/>
    <lineage>
        <taxon>Bacteria</taxon>
        <taxon>Bacillati</taxon>
        <taxon>Actinomycetota</taxon>
        <taxon>Actinomycetes</taxon>
        <taxon>Kitasatosporales</taxon>
        <taxon>Streptomycetaceae</taxon>
        <taxon>Streptomyces</taxon>
    </lineage>
</organism>
<comment type="caution">
    <text evidence="3">The sequence shown here is derived from an EMBL/GenBank/DDBJ whole genome shotgun (WGS) entry which is preliminary data.</text>
</comment>
<evidence type="ECO:0000313" key="3">
    <source>
        <dbReference type="EMBL" id="MPY61051.1"/>
    </source>
</evidence>
<keyword evidence="4" id="KW-1185">Reference proteome</keyword>
<feature type="region of interest" description="Disordered" evidence="1">
    <location>
        <begin position="118"/>
        <end position="140"/>
    </location>
</feature>
<protein>
    <recommendedName>
        <fullName evidence="2">Mycothiol-dependent maleylpyruvate isomerase metal-binding domain-containing protein</fullName>
    </recommendedName>
</protein>
<gene>
    <name evidence="3" type="ORF">FNH08_29100</name>
</gene>
<name>A0A5N8XNW9_9ACTN</name>
<dbReference type="OrthoDB" id="5118203at2"/>
<dbReference type="Gene3D" id="1.20.120.450">
    <property type="entry name" value="dinb family like domain"/>
    <property type="match status" value="1"/>
</dbReference>
<sequence>MSPGHVAGNAEALLRLAIWARTGVPTPMCADREQRAAEIESSAAELEDAPAALDAPTWRAEVRSALGRTIPAAEIPWMRVPEVWLHAIDLASGTAFADLPARLTDTLPDDVTATLSTRAPPARRSVSPRPTAPMTLPPCL</sequence>
<dbReference type="InterPro" id="IPR034660">
    <property type="entry name" value="DinB/YfiT-like"/>
</dbReference>
<dbReference type="Pfam" id="PF11716">
    <property type="entry name" value="MDMPI_N"/>
    <property type="match status" value="1"/>
</dbReference>
<dbReference type="GO" id="GO:0046872">
    <property type="term" value="F:metal ion binding"/>
    <property type="evidence" value="ECO:0007669"/>
    <property type="project" value="InterPro"/>
</dbReference>
<reference evidence="3 4" key="1">
    <citation type="submission" date="2019-07" db="EMBL/GenBank/DDBJ databases">
        <title>New species of Amycolatopsis and Streptomyces.</title>
        <authorList>
            <person name="Duangmal K."/>
            <person name="Teo W.F.A."/>
            <person name="Lipun K."/>
        </authorList>
    </citation>
    <scope>NUCLEOTIDE SEQUENCE [LARGE SCALE GENOMIC DNA]</scope>
    <source>
        <strain evidence="3 4">NBRC 106415</strain>
    </source>
</reference>
<dbReference type="SUPFAM" id="SSF109854">
    <property type="entry name" value="DinB/YfiT-like putative metalloenzymes"/>
    <property type="match status" value="1"/>
</dbReference>
<dbReference type="InterPro" id="IPR024344">
    <property type="entry name" value="MDMPI_metal-binding"/>
</dbReference>